<name>A0A6J4IPK1_9BACT</name>
<reference evidence="2" key="1">
    <citation type="submission" date="2020-02" db="EMBL/GenBank/DDBJ databases">
        <authorList>
            <person name="Meier V. D."/>
        </authorList>
    </citation>
    <scope>NUCLEOTIDE SEQUENCE</scope>
    <source>
        <strain evidence="2">AVDCRST_MAG42</strain>
    </source>
</reference>
<proteinExistence type="predicted"/>
<dbReference type="EMBL" id="CADCTA010000091">
    <property type="protein sequence ID" value="CAA9258110.1"/>
    <property type="molecule type" value="Genomic_DNA"/>
</dbReference>
<feature type="transmembrane region" description="Helical" evidence="1">
    <location>
        <begin position="37"/>
        <end position="58"/>
    </location>
</feature>
<keyword evidence="1" id="KW-0472">Membrane</keyword>
<evidence type="ECO:0000313" key="2">
    <source>
        <dbReference type="EMBL" id="CAA9258110.1"/>
    </source>
</evidence>
<keyword evidence="1" id="KW-0812">Transmembrane</keyword>
<dbReference type="AlphaFoldDB" id="A0A6J4IPK1"/>
<sequence>MIVTLLGWGWTVKGLFYLTCPKFAMKSLTRASVERTYEFVIAGAVLVGIGLVIAYSLFTRGALLS</sequence>
<organism evidence="2">
    <name type="scientific">uncultured Chthoniobacterales bacterium</name>
    <dbReference type="NCBI Taxonomy" id="1836801"/>
    <lineage>
        <taxon>Bacteria</taxon>
        <taxon>Pseudomonadati</taxon>
        <taxon>Verrucomicrobiota</taxon>
        <taxon>Spartobacteria</taxon>
        <taxon>Chthoniobacterales</taxon>
        <taxon>environmental samples</taxon>
    </lineage>
</organism>
<evidence type="ECO:0000256" key="1">
    <source>
        <dbReference type="SAM" id="Phobius"/>
    </source>
</evidence>
<keyword evidence="1" id="KW-1133">Transmembrane helix</keyword>
<gene>
    <name evidence="2" type="ORF">AVDCRST_MAG42-2579</name>
</gene>
<protein>
    <submittedName>
        <fullName evidence="2">Uncharacterized protein</fullName>
    </submittedName>
</protein>
<accession>A0A6J4IPK1</accession>